<sequence>MVHSKSTPMDDDAYWMVAGGRVHYLEAAEINNVVPDILIDPVVEDWQSHDANMKMMNIRNKNLLYKLNNPSGSDLDSDNIVDPAKASASPEHLTPPSTGGSTNNGSTVKIPTPTHSLYMPRRQVDLVALLAAKDKVQDSSEAENVKTILLAVMQWPQDANIKIKFLTGGITNMLLSCSYGRSTVLMRVYGQGTNLIIDRHREYILHLVLNSLQLAPPVYARFSNGLVYGYLPGRSLEPNELYHPALYPLIAQLLGIWHHRVSSSDIEDGVEKLRRYAVTVKKRRLLQLLPVLMAENSKKKKKPKKKTINNVWELLHDWIDVVPLNQALHDSFARNKNIDSDLREVVRQELNWLEETLTSKNSSPVVSAHCDLLSGNVIIPTDFAFEESDLPSVDNNPIKFIDYEYMLPAPRAFDIANHMAEWQGFHCDRSAIPEPSMDNPVMVKWVRSYLNNPDASENEVQKLIDEIALFYGMPGFYWGIWAMIQSEISQIDFDYADYGKLRLEEYWDWKLKHLSSV</sequence>
<evidence type="ECO:0000313" key="2">
    <source>
        <dbReference type="Proteomes" id="UP001241377"/>
    </source>
</evidence>
<keyword evidence="2" id="KW-1185">Reference proteome</keyword>
<organism evidence="1 2">
    <name type="scientific">Naganishia cerealis</name>
    <dbReference type="NCBI Taxonomy" id="610337"/>
    <lineage>
        <taxon>Eukaryota</taxon>
        <taxon>Fungi</taxon>
        <taxon>Dikarya</taxon>
        <taxon>Basidiomycota</taxon>
        <taxon>Agaricomycotina</taxon>
        <taxon>Tremellomycetes</taxon>
        <taxon>Filobasidiales</taxon>
        <taxon>Filobasidiaceae</taxon>
        <taxon>Naganishia</taxon>
    </lineage>
</organism>
<protein>
    <submittedName>
        <fullName evidence="1">Uncharacterized protein</fullName>
    </submittedName>
</protein>
<name>A0ACC2WLD9_9TREE</name>
<dbReference type="EMBL" id="JASBWR010000006">
    <property type="protein sequence ID" value="KAJ9111897.1"/>
    <property type="molecule type" value="Genomic_DNA"/>
</dbReference>
<accession>A0ACC2WLD9</accession>
<proteinExistence type="predicted"/>
<gene>
    <name evidence="1" type="ORF">QFC19_000819</name>
</gene>
<evidence type="ECO:0000313" key="1">
    <source>
        <dbReference type="EMBL" id="KAJ9111897.1"/>
    </source>
</evidence>
<reference evidence="1" key="1">
    <citation type="submission" date="2023-04" db="EMBL/GenBank/DDBJ databases">
        <title>Draft Genome sequencing of Naganishia species isolated from polar environments using Oxford Nanopore Technology.</title>
        <authorList>
            <person name="Leo P."/>
            <person name="Venkateswaran K."/>
        </authorList>
    </citation>
    <scope>NUCLEOTIDE SEQUENCE</scope>
    <source>
        <strain evidence="1">MNA-CCFEE 5261</strain>
    </source>
</reference>
<dbReference type="Proteomes" id="UP001241377">
    <property type="component" value="Unassembled WGS sequence"/>
</dbReference>
<comment type="caution">
    <text evidence="1">The sequence shown here is derived from an EMBL/GenBank/DDBJ whole genome shotgun (WGS) entry which is preliminary data.</text>
</comment>